<dbReference type="InterPro" id="IPR011761">
    <property type="entry name" value="ATP-grasp"/>
</dbReference>
<evidence type="ECO:0000313" key="4">
    <source>
        <dbReference type="Proteomes" id="UP000637578"/>
    </source>
</evidence>
<gene>
    <name evidence="3" type="ORF">GCM10012275_19620</name>
</gene>
<organism evidence="3 4">
    <name type="scientific">Longimycelium tulufanense</name>
    <dbReference type="NCBI Taxonomy" id="907463"/>
    <lineage>
        <taxon>Bacteria</taxon>
        <taxon>Bacillati</taxon>
        <taxon>Actinomycetota</taxon>
        <taxon>Actinomycetes</taxon>
        <taxon>Pseudonocardiales</taxon>
        <taxon>Pseudonocardiaceae</taxon>
        <taxon>Longimycelium</taxon>
    </lineage>
</organism>
<reference evidence="3" key="1">
    <citation type="journal article" date="2014" name="Int. J. Syst. Evol. Microbiol.">
        <title>Complete genome sequence of Corynebacterium casei LMG S-19264T (=DSM 44701T), isolated from a smear-ripened cheese.</title>
        <authorList>
            <consortium name="US DOE Joint Genome Institute (JGI-PGF)"/>
            <person name="Walter F."/>
            <person name="Albersmeier A."/>
            <person name="Kalinowski J."/>
            <person name="Ruckert C."/>
        </authorList>
    </citation>
    <scope>NUCLEOTIDE SEQUENCE</scope>
    <source>
        <strain evidence="3">CGMCC 4.5737</strain>
    </source>
</reference>
<evidence type="ECO:0000259" key="2">
    <source>
        <dbReference type="PROSITE" id="PS50975"/>
    </source>
</evidence>
<keyword evidence="1" id="KW-0547">Nucleotide-binding</keyword>
<feature type="domain" description="ATP-grasp" evidence="2">
    <location>
        <begin position="120"/>
        <end position="323"/>
    </location>
</feature>
<dbReference type="GO" id="GO:0005524">
    <property type="term" value="F:ATP binding"/>
    <property type="evidence" value="ECO:0007669"/>
    <property type="project" value="UniProtKB-UniRule"/>
</dbReference>
<accession>A0A8J3FTS2</accession>
<protein>
    <recommendedName>
        <fullName evidence="2">ATP-grasp domain-containing protein</fullName>
    </recommendedName>
</protein>
<dbReference type="Gene3D" id="3.30.470.20">
    <property type="entry name" value="ATP-grasp fold, B domain"/>
    <property type="match status" value="1"/>
</dbReference>
<dbReference type="AlphaFoldDB" id="A0A8J3FTS2"/>
<sequence length="439" mass="48214">MLSTSGSRLVRLARELVELGAAGVFAVAGTVEPHVRFGNDVTCYNVGLAGRTHGELGPRFDTFLADPPTDLRAALDRFDPDRQAWVLDTRDLPTGQFAGRRRYGWRRHAWARAEDKTWIHHVWARAGIPAAPSLIVPPEPDALARASRELDHGAGTVWAADTRSGIHGSASGIRWVRDSADAARCAPGFARRCDQVRVMSFVEGWPCTVHGLVMSSGLVALRPLELVVLRDHNHQFVFTGTATYWDCSPDAERLLRATTRQVGEALRDVLDYRGGFTVDGILTGTRFVPTEVNARLGSGLETIEQHRPELHLSLVNRLAQERDDGAIDSGWFQEVALATLATYRGGWVELPLEHPVPPQHRTIELTLDPTDTWRATPPGGTATAVVRTRTSPHGDILGWEPVSDELRGRLIAPLVVSALDFLRRELGLVLPVLTAPRDA</sequence>
<comment type="caution">
    <text evidence="3">The sequence shown here is derived from an EMBL/GenBank/DDBJ whole genome shotgun (WGS) entry which is preliminary data.</text>
</comment>
<reference evidence="3" key="2">
    <citation type="submission" date="2020-09" db="EMBL/GenBank/DDBJ databases">
        <authorList>
            <person name="Sun Q."/>
            <person name="Zhou Y."/>
        </authorList>
    </citation>
    <scope>NUCLEOTIDE SEQUENCE</scope>
    <source>
        <strain evidence="3">CGMCC 4.5737</strain>
    </source>
</reference>
<dbReference type="Proteomes" id="UP000637578">
    <property type="component" value="Unassembled WGS sequence"/>
</dbReference>
<dbReference type="GO" id="GO:0046872">
    <property type="term" value="F:metal ion binding"/>
    <property type="evidence" value="ECO:0007669"/>
    <property type="project" value="InterPro"/>
</dbReference>
<proteinExistence type="predicted"/>
<dbReference type="SUPFAM" id="SSF56059">
    <property type="entry name" value="Glutathione synthetase ATP-binding domain-like"/>
    <property type="match status" value="1"/>
</dbReference>
<evidence type="ECO:0000313" key="3">
    <source>
        <dbReference type="EMBL" id="GGM48756.1"/>
    </source>
</evidence>
<dbReference type="PROSITE" id="PS50975">
    <property type="entry name" value="ATP_GRASP"/>
    <property type="match status" value="1"/>
</dbReference>
<dbReference type="EMBL" id="BMMK01000007">
    <property type="protein sequence ID" value="GGM48756.1"/>
    <property type="molecule type" value="Genomic_DNA"/>
</dbReference>
<name>A0A8J3FTS2_9PSEU</name>
<evidence type="ECO:0000256" key="1">
    <source>
        <dbReference type="PROSITE-ProRule" id="PRU00409"/>
    </source>
</evidence>
<keyword evidence="1" id="KW-0067">ATP-binding</keyword>
<keyword evidence="4" id="KW-1185">Reference proteome</keyword>
<dbReference type="RefSeq" id="WP_189056177.1">
    <property type="nucleotide sequence ID" value="NZ_BMMK01000007.1"/>
</dbReference>